<proteinExistence type="predicted"/>
<feature type="region of interest" description="Disordered" evidence="1">
    <location>
        <begin position="1"/>
        <end position="39"/>
    </location>
</feature>
<evidence type="ECO:0000313" key="4">
    <source>
        <dbReference type="Proteomes" id="UP000505377"/>
    </source>
</evidence>
<dbReference type="Proteomes" id="UP000505377">
    <property type="component" value="Chromosome"/>
</dbReference>
<feature type="transmembrane region" description="Helical" evidence="2">
    <location>
        <begin position="51"/>
        <end position="74"/>
    </location>
</feature>
<keyword evidence="2" id="KW-0472">Membrane</keyword>
<sequence>MSIPAQARSVTQTGPAHAVGNRPGFGPTPRSRRSYTARPDGRVMTALRGTAYVLTSLASLAFLALVVLGVVWFARLQELLPVR</sequence>
<evidence type="ECO:0000313" key="3">
    <source>
        <dbReference type="EMBL" id="QJY44759.1"/>
    </source>
</evidence>
<dbReference type="KEGG" id="pbro:HOP40_01995"/>
<keyword evidence="2" id="KW-1133">Transmembrane helix</keyword>
<keyword evidence="4" id="KW-1185">Reference proteome</keyword>
<evidence type="ECO:0000256" key="2">
    <source>
        <dbReference type="SAM" id="Phobius"/>
    </source>
</evidence>
<dbReference type="EMBL" id="CP053564">
    <property type="protein sequence ID" value="QJY44759.1"/>
    <property type="molecule type" value="Genomic_DNA"/>
</dbReference>
<organism evidence="3 4">
    <name type="scientific">Pseudonocardia broussonetiae</name>
    <dbReference type="NCBI Taxonomy" id="2736640"/>
    <lineage>
        <taxon>Bacteria</taxon>
        <taxon>Bacillati</taxon>
        <taxon>Actinomycetota</taxon>
        <taxon>Actinomycetes</taxon>
        <taxon>Pseudonocardiales</taxon>
        <taxon>Pseudonocardiaceae</taxon>
        <taxon>Pseudonocardia</taxon>
    </lineage>
</organism>
<gene>
    <name evidence="3" type="ORF">HOP40_01995</name>
</gene>
<accession>A0A6M6JEC1</accession>
<evidence type="ECO:0000256" key="1">
    <source>
        <dbReference type="SAM" id="MobiDB-lite"/>
    </source>
</evidence>
<dbReference type="AlphaFoldDB" id="A0A6M6JEC1"/>
<reference evidence="3 4" key="1">
    <citation type="submission" date="2020-05" db="EMBL/GenBank/DDBJ databases">
        <authorList>
            <person name="Mo P."/>
        </authorList>
    </citation>
    <scope>NUCLEOTIDE SEQUENCE [LARGE SCALE GENOMIC DNA]</scope>
    <source>
        <strain evidence="3 4">Gen01</strain>
    </source>
</reference>
<keyword evidence="2" id="KW-0812">Transmembrane</keyword>
<name>A0A6M6JEC1_9PSEU</name>
<dbReference type="RefSeq" id="WP_172154134.1">
    <property type="nucleotide sequence ID" value="NZ_CP053564.1"/>
</dbReference>
<protein>
    <submittedName>
        <fullName evidence="3">Uncharacterized protein</fullName>
    </submittedName>
</protein>